<dbReference type="PANTHER" id="PTHR24056:SF508">
    <property type="entry name" value="CYCLIN-DEPENDENT KINASE 10"/>
    <property type="match status" value="1"/>
</dbReference>
<feature type="compositionally biased region" description="Basic and acidic residues" evidence="12">
    <location>
        <begin position="1"/>
        <end position="16"/>
    </location>
</feature>
<dbReference type="SUPFAM" id="SSF56112">
    <property type="entry name" value="Protein kinase-like (PK-like)"/>
    <property type="match status" value="1"/>
</dbReference>
<dbReference type="GO" id="GO:0005524">
    <property type="term" value="F:ATP binding"/>
    <property type="evidence" value="ECO:0007669"/>
    <property type="project" value="UniProtKB-UniRule"/>
</dbReference>
<accession>A0A0P6IXT8</accession>
<dbReference type="PROSITE" id="PS00108">
    <property type="entry name" value="PROTEIN_KINASE_ST"/>
    <property type="match status" value="1"/>
</dbReference>
<dbReference type="InterPro" id="IPR050108">
    <property type="entry name" value="CDK"/>
</dbReference>
<evidence type="ECO:0000256" key="1">
    <source>
        <dbReference type="ARBA" id="ARBA00006485"/>
    </source>
</evidence>
<name>A0A0P6IXT8_AEDAE</name>
<evidence type="ECO:0000256" key="10">
    <source>
        <dbReference type="PROSITE-ProRule" id="PRU10141"/>
    </source>
</evidence>
<dbReference type="AlphaFoldDB" id="A0A0P6IXT8"/>
<evidence type="ECO:0000259" key="13">
    <source>
        <dbReference type="PROSITE" id="PS50011"/>
    </source>
</evidence>
<dbReference type="GO" id="GO:0040019">
    <property type="term" value="P:positive regulation of embryonic development"/>
    <property type="evidence" value="ECO:0007669"/>
    <property type="project" value="UniProtKB-ARBA"/>
</dbReference>
<keyword evidence="4" id="KW-0808">Transferase</keyword>
<evidence type="ECO:0000256" key="4">
    <source>
        <dbReference type="ARBA" id="ARBA00022679"/>
    </source>
</evidence>
<dbReference type="InterPro" id="IPR000719">
    <property type="entry name" value="Prot_kinase_dom"/>
</dbReference>
<dbReference type="InterPro" id="IPR044093">
    <property type="entry name" value="STKc_CDK10"/>
</dbReference>
<feature type="region of interest" description="Disordered" evidence="12">
    <location>
        <begin position="372"/>
        <end position="397"/>
    </location>
</feature>
<protein>
    <recommendedName>
        <fullName evidence="2">cyclin-dependent kinase</fullName>
        <ecNumber evidence="2">2.7.11.22</ecNumber>
    </recommendedName>
</protein>
<keyword evidence="6 14" id="KW-0418">Kinase</keyword>
<comment type="similarity">
    <text evidence="1">Belongs to the protein kinase superfamily. CMGC Ser/Thr protein kinase family. CDC2/CDKX subfamily.</text>
</comment>
<sequence>MTKDKRKAEHDGKQVTDKAAVGSGSSDPVGPIVRKGALMSFRSKKFTNIPIKDMYGRCRYVNAFMKCNRVGEGTYGIVFRARDTENEEIVALKKVRIDQEMFKDGFPVSGLREIQILKNCNHENVVKLKEVVVGNSLESIFLVMEFCEQDLASLLDNMETPFSESQVKCIVNQLLKGLKYLHSQFIIHRDLKVSNLLLTDKGCLKIADFGLARYISDSDKPMTPGLVTLWYRPPELLFGSKVQTTAVDMWATGCILGELLAHKPLLPGVSEISQIELIIELLGTPSETIWPDFSSLPAVQNFTLRSQPYNNLKPKFAWLSSAGLRLLNFLFMYDPKKRATAEECLQSSYFKEAPLPCDPKLMPTFPHHRELKNTAKEPTENSASSSSKTAFDQTTMPTISDLLGSLVKKRRTE</sequence>
<dbReference type="PROSITE" id="PS50011">
    <property type="entry name" value="PROTEIN_KINASE_DOM"/>
    <property type="match status" value="1"/>
</dbReference>
<feature type="compositionally biased region" description="Polar residues" evidence="12">
    <location>
        <begin position="380"/>
        <end position="397"/>
    </location>
</feature>
<reference evidence="14" key="1">
    <citation type="journal article" date="2016" name="PLoS ONE">
        <title>A Deep Insight into the Sialome of Male and Female Aedes aegypti Mosquitoes.</title>
        <authorList>
            <person name="Ribeiro J.M."/>
            <person name="Martin-Martin I."/>
            <person name="Arca B."/>
            <person name="Calvo E."/>
        </authorList>
    </citation>
    <scope>NUCLEOTIDE SEQUENCE</scope>
    <source>
        <strain evidence="14">Liverpool</strain>
        <tissue evidence="14">Salivary glands</tissue>
    </source>
</reference>
<keyword evidence="3 11" id="KW-0723">Serine/threonine-protein kinase</keyword>
<evidence type="ECO:0000256" key="8">
    <source>
        <dbReference type="ARBA" id="ARBA00047811"/>
    </source>
</evidence>
<evidence type="ECO:0000256" key="7">
    <source>
        <dbReference type="ARBA" id="ARBA00022840"/>
    </source>
</evidence>
<dbReference type="GO" id="GO:0005634">
    <property type="term" value="C:nucleus"/>
    <property type="evidence" value="ECO:0007669"/>
    <property type="project" value="TreeGrafter"/>
</dbReference>
<dbReference type="Pfam" id="PF00069">
    <property type="entry name" value="Pkinase"/>
    <property type="match status" value="1"/>
</dbReference>
<dbReference type="InterPro" id="IPR008271">
    <property type="entry name" value="Ser/Thr_kinase_AS"/>
</dbReference>
<keyword evidence="5 10" id="KW-0547">Nucleotide-binding</keyword>
<feature type="domain" description="Protein kinase" evidence="13">
    <location>
        <begin position="64"/>
        <end position="350"/>
    </location>
</feature>
<dbReference type="SMART" id="SM00220">
    <property type="entry name" value="S_TKc"/>
    <property type="match status" value="1"/>
</dbReference>
<evidence type="ECO:0000256" key="5">
    <source>
        <dbReference type="ARBA" id="ARBA00022741"/>
    </source>
</evidence>
<evidence type="ECO:0000256" key="12">
    <source>
        <dbReference type="SAM" id="MobiDB-lite"/>
    </source>
</evidence>
<dbReference type="GO" id="GO:0007346">
    <property type="term" value="P:regulation of mitotic cell cycle"/>
    <property type="evidence" value="ECO:0007669"/>
    <property type="project" value="InterPro"/>
</dbReference>
<dbReference type="PANTHER" id="PTHR24056">
    <property type="entry name" value="CELL DIVISION PROTEIN KINASE"/>
    <property type="match status" value="1"/>
</dbReference>
<dbReference type="PROSITE" id="PS00107">
    <property type="entry name" value="PROTEIN_KINASE_ATP"/>
    <property type="match status" value="1"/>
</dbReference>
<dbReference type="Gene3D" id="3.30.200.20">
    <property type="entry name" value="Phosphorylase Kinase, domain 1"/>
    <property type="match status" value="1"/>
</dbReference>
<dbReference type="EMBL" id="GDUN01000132">
    <property type="protein sequence ID" value="JAN95787.1"/>
    <property type="molecule type" value="mRNA"/>
</dbReference>
<evidence type="ECO:0000256" key="6">
    <source>
        <dbReference type="ARBA" id="ARBA00022777"/>
    </source>
</evidence>
<dbReference type="CDD" id="cd07845">
    <property type="entry name" value="STKc_CDK10"/>
    <property type="match status" value="1"/>
</dbReference>
<feature type="binding site" evidence="10">
    <location>
        <position position="93"/>
    </location>
    <ligand>
        <name>ATP</name>
        <dbReference type="ChEBI" id="CHEBI:30616"/>
    </ligand>
</feature>
<comment type="catalytic activity">
    <reaction evidence="8">
        <text>L-threonyl-[protein] + ATP = O-phospho-L-threonyl-[protein] + ADP + H(+)</text>
        <dbReference type="Rhea" id="RHEA:46608"/>
        <dbReference type="Rhea" id="RHEA-COMP:11060"/>
        <dbReference type="Rhea" id="RHEA-COMP:11605"/>
        <dbReference type="ChEBI" id="CHEBI:15378"/>
        <dbReference type="ChEBI" id="CHEBI:30013"/>
        <dbReference type="ChEBI" id="CHEBI:30616"/>
        <dbReference type="ChEBI" id="CHEBI:61977"/>
        <dbReference type="ChEBI" id="CHEBI:456216"/>
        <dbReference type="EC" id="2.7.11.22"/>
    </reaction>
</comment>
<evidence type="ECO:0000256" key="11">
    <source>
        <dbReference type="RuleBase" id="RU000304"/>
    </source>
</evidence>
<dbReference type="GO" id="GO:0004693">
    <property type="term" value="F:cyclin-dependent protein serine/threonine kinase activity"/>
    <property type="evidence" value="ECO:0007669"/>
    <property type="project" value="UniProtKB-EC"/>
</dbReference>
<evidence type="ECO:0000313" key="14">
    <source>
        <dbReference type="EMBL" id="JAN95787.1"/>
    </source>
</evidence>
<organism evidence="14">
    <name type="scientific">Aedes aegypti</name>
    <name type="common">Yellowfever mosquito</name>
    <name type="synonym">Culex aegypti</name>
    <dbReference type="NCBI Taxonomy" id="7159"/>
    <lineage>
        <taxon>Eukaryota</taxon>
        <taxon>Metazoa</taxon>
        <taxon>Ecdysozoa</taxon>
        <taxon>Arthropoda</taxon>
        <taxon>Hexapoda</taxon>
        <taxon>Insecta</taxon>
        <taxon>Pterygota</taxon>
        <taxon>Neoptera</taxon>
        <taxon>Endopterygota</taxon>
        <taxon>Diptera</taxon>
        <taxon>Nematocera</taxon>
        <taxon>Culicoidea</taxon>
        <taxon>Culicidae</taxon>
        <taxon>Culicinae</taxon>
        <taxon>Aedini</taxon>
        <taxon>Aedes</taxon>
        <taxon>Stegomyia</taxon>
    </lineage>
</organism>
<evidence type="ECO:0000256" key="3">
    <source>
        <dbReference type="ARBA" id="ARBA00022527"/>
    </source>
</evidence>
<dbReference type="EC" id="2.7.11.22" evidence="2"/>
<dbReference type="InterPro" id="IPR017441">
    <property type="entry name" value="Protein_kinase_ATP_BS"/>
</dbReference>
<comment type="catalytic activity">
    <reaction evidence="9">
        <text>L-seryl-[protein] + ATP = O-phospho-L-seryl-[protein] + ADP + H(+)</text>
        <dbReference type="Rhea" id="RHEA:17989"/>
        <dbReference type="Rhea" id="RHEA-COMP:9863"/>
        <dbReference type="Rhea" id="RHEA-COMP:11604"/>
        <dbReference type="ChEBI" id="CHEBI:15378"/>
        <dbReference type="ChEBI" id="CHEBI:29999"/>
        <dbReference type="ChEBI" id="CHEBI:30616"/>
        <dbReference type="ChEBI" id="CHEBI:83421"/>
        <dbReference type="ChEBI" id="CHEBI:456216"/>
        <dbReference type="EC" id="2.7.11.22"/>
    </reaction>
</comment>
<evidence type="ECO:0000256" key="9">
    <source>
        <dbReference type="ARBA" id="ARBA00048367"/>
    </source>
</evidence>
<dbReference type="FunFam" id="1.10.510.10:FF:000533">
    <property type="entry name" value="cyclin-dependent kinase 10"/>
    <property type="match status" value="1"/>
</dbReference>
<dbReference type="FunFam" id="3.30.200.20:FF:000054">
    <property type="entry name" value="Cyclin-dependent kinase 11B"/>
    <property type="match status" value="1"/>
</dbReference>
<feature type="region of interest" description="Disordered" evidence="12">
    <location>
        <begin position="1"/>
        <end position="28"/>
    </location>
</feature>
<proteinExistence type="evidence at transcript level"/>
<evidence type="ECO:0000256" key="2">
    <source>
        <dbReference type="ARBA" id="ARBA00012425"/>
    </source>
</evidence>
<dbReference type="Gene3D" id="1.10.510.10">
    <property type="entry name" value="Transferase(Phosphotransferase) domain 1"/>
    <property type="match status" value="1"/>
</dbReference>
<keyword evidence="7 10" id="KW-0067">ATP-binding</keyword>
<dbReference type="InterPro" id="IPR011009">
    <property type="entry name" value="Kinase-like_dom_sf"/>
</dbReference>
<dbReference type="VEuPathDB" id="VectorBase:AAEL005191"/>